<feature type="domain" description="AB hydrolase-1" evidence="4">
    <location>
        <begin position="131"/>
        <end position="292"/>
    </location>
</feature>
<sequence>MGYERESLVKHPRWGFYVQRGDKRSYLLSARRAVVVSLLIVLSLVTFHFTFNHFNHPPHNLPHAAPPTLIYKRESISWTPCGTLDGHELECSNITVPMDHFNSTNNAPDDKSFTIPLLRMRSKNANTTTNLLLNPGGPGGSGTAFVHVRGALLSTMLGDAFHLVGFDPRGVNQSVPLASCYPSAEARQELSPVRAKKVVEDSGELWAWSRNLAQACADTMGPHAAYINTPQTAADMNLILDALGQRDLYYWGLSYGSLLGQTYATMFPERAKRVVIDGVMNQFDWYEKLLDWEMMVDTDELFAGFLSECIKAGSEDCALAEEAETEEELFELLVNEVGKLRDDPTSVYLGSSVHGVLDFWEVWFRGIFLGLYRPANWQELAKNLALLLRGNATEAFLAYGQQPWATSSDSLNLISHNDGTSGPANWPTDRTGLVEQLLSYFNNQSLFNGFFYDFFFAKQAWTIPRTHPYVPQRRVKTAHPLLILSTTYDPVCPLVSARSANDVFEGSRIVEVKGYGHCSLALPSMCVTQHVREYLTEGKLPSENVQCEPDGKPYFSNPQETMASLEARSFQDAEGIIRLAQLELARDPVLWPW</sequence>
<evidence type="ECO:0000313" key="6">
    <source>
        <dbReference type="EMBL" id="KXX80382.1"/>
    </source>
</evidence>
<evidence type="ECO:0000259" key="4">
    <source>
        <dbReference type="Pfam" id="PF00561"/>
    </source>
</evidence>
<keyword evidence="2" id="KW-0378">Hydrolase</keyword>
<proteinExistence type="inferred from homology"/>
<dbReference type="Proteomes" id="UP000078237">
    <property type="component" value="Unassembled WGS sequence"/>
</dbReference>
<dbReference type="VEuPathDB" id="FungiDB:MMYC01_203276"/>
<name>A0A175WA31_9PEZI</name>
<comment type="caution">
    <text evidence="6">The sequence shown here is derived from an EMBL/GenBank/DDBJ whole genome shotgun (WGS) entry which is preliminary data.</text>
</comment>
<dbReference type="InterPro" id="IPR029058">
    <property type="entry name" value="AB_hydrolase_fold"/>
</dbReference>
<keyword evidence="3" id="KW-0812">Transmembrane</keyword>
<evidence type="ECO:0000256" key="1">
    <source>
        <dbReference type="ARBA" id="ARBA00010088"/>
    </source>
</evidence>
<evidence type="ECO:0000256" key="2">
    <source>
        <dbReference type="ARBA" id="ARBA00022801"/>
    </source>
</evidence>
<dbReference type="EMBL" id="LCTW02000061">
    <property type="protein sequence ID" value="KXX80382.1"/>
    <property type="molecule type" value="Genomic_DNA"/>
</dbReference>
<keyword evidence="3" id="KW-1133">Transmembrane helix</keyword>
<dbReference type="InterPro" id="IPR013595">
    <property type="entry name" value="Pept_S33_TAP-like_C"/>
</dbReference>
<dbReference type="SUPFAM" id="SSF53474">
    <property type="entry name" value="alpha/beta-Hydrolases"/>
    <property type="match status" value="1"/>
</dbReference>
<dbReference type="PANTHER" id="PTHR43248:SF25">
    <property type="entry name" value="AB HYDROLASE-1 DOMAIN-CONTAINING PROTEIN-RELATED"/>
    <property type="match status" value="1"/>
</dbReference>
<feature type="domain" description="Peptidase S33 tripeptidyl aminopeptidase-like C-terminal" evidence="5">
    <location>
        <begin position="460"/>
        <end position="547"/>
    </location>
</feature>
<dbReference type="OrthoDB" id="425534at2759"/>
<keyword evidence="3" id="KW-0472">Membrane</keyword>
<feature type="transmembrane region" description="Helical" evidence="3">
    <location>
        <begin position="33"/>
        <end position="51"/>
    </location>
</feature>
<dbReference type="InterPro" id="IPR000073">
    <property type="entry name" value="AB_hydrolase_1"/>
</dbReference>
<dbReference type="InterPro" id="IPR051601">
    <property type="entry name" value="Serine_prot/Carboxylest_S33"/>
</dbReference>
<reference evidence="6 7" key="1">
    <citation type="journal article" date="2016" name="Genome Announc.">
        <title>Genome Sequence of Madurella mycetomatis mm55, Isolated from a Human Mycetoma Case in Sudan.</title>
        <authorList>
            <person name="Smit S."/>
            <person name="Derks M.F."/>
            <person name="Bervoets S."/>
            <person name="Fahal A."/>
            <person name="van Leeuwen W."/>
            <person name="van Belkum A."/>
            <person name="van de Sande W.W."/>
        </authorList>
    </citation>
    <scope>NUCLEOTIDE SEQUENCE [LARGE SCALE GENOMIC DNA]</scope>
    <source>
        <strain evidence="7">mm55</strain>
    </source>
</reference>
<evidence type="ECO:0000259" key="5">
    <source>
        <dbReference type="Pfam" id="PF08386"/>
    </source>
</evidence>
<organism evidence="6 7">
    <name type="scientific">Madurella mycetomatis</name>
    <dbReference type="NCBI Taxonomy" id="100816"/>
    <lineage>
        <taxon>Eukaryota</taxon>
        <taxon>Fungi</taxon>
        <taxon>Dikarya</taxon>
        <taxon>Ascomycota</taxon>
        <taxon>Pezizomycotina</taxon>
        <taxon>Sordariomycetes</taxon>
        <taxon>Sordariomycetidae</taxon>
        <taxon>Sordariales</taxon>
        <taxon>Sordariales incertae sedis</taxon>
        <taxon>Madurella</taxon>
    </lineage>
</organism>
<dbReference type="STRING" id="100816.A0A175WA31"/>
<protein>
    <submittedName>
        <fullName evidence="6">Carboxylesterase B</fullName>
    </submittedName>
</protein>
<dbReference type="Pfam" id="PF00561">
    <property type="entry name" value="Abhydrolase_1"/>
    <property type="match status" value="1"/>
</dbReference>
<gene>
    <name evidence="6" type="ORF">MMYC01_203276</name>
</gene>
<comment type="similarity">
    <text evidence="1">Belongs to the peptidase S33 family.</text>
</comment>
<dbReference type="GO" id="GO:0016787">
    <property type="term" value="F:hydrolase activity"/>
    <property type="evidence" value="ECO:0007669"/>
    <property type="project" value="UniProtKB-KW"/>
</dbReference>
<dbReference type="AlphaFoldDB" id="A0A175WA31"/>
<evidence type="ECO:0000256" key="3">
    <source>
        <dbReference type="SAM" id="Phobius"/>
    </source>
</evidence>
<accession>A0A175WA31</accession>
<dbReference type="Pfam" id="PF08386">
    <property type="entry name" value="Abhydrolase_4"/>
    <property type="match status" value="1"/>
</dbReference>
<dbReference type="PANTHER" id="PTHR43248">
    <property type="entry name" value="2-SUCCINYL-6-HYDROXY-2,4-CYCLOHEXADIENE-1-CARBOXYLATE SYNTHASE"/>
    <property type="match status" value="1"/>
</dbReference>
<evidence type="ECO:0000313" key="7">
    <source>
        <dbReference type="Proteomes" id="UP000078237"/>
    </source>
</evidence>
<keyword evidence="7" id="KW-1185">Reference proteome</keyword>
<dbReference type="Gene3D" id="3.40.50.1820">
    <property type="entry name" value="alpha/beta hydrolase"/>
    <property type="match status" value="1"/>
</dbReference>